<dbReference type="Proteomes" id="UP000019141">
    <property type="component" value="Unassembled WGS sequence"/>
</dbReference>
<evidence type="ECO:0000256" key="6">
    <source>
        <dbReference type="ARBA" id="ARBA00023136"/>
    </source>
</evidence>
<dbReference type="PATRIC" id="fig|1429438.4.peg.4569"/>
<comment type="caution">
    <text evidence="8">The sequence shown here is derived from an EMBL/GenBank/DDBJ whole genome shotgun (WGS) entry which is preliminary data.</text>
</comment>
<dbReference type="InterPro" id="IPR003453">
    <property type="entry name" value="ABC_MlaE_roteobac"/>
</dbReference>
<dbReference type="InterPro" id="IPR030802">
    <property type="entry name" value="Permease_MalE"/>
</dbReference>
<evidence type="ECO:0000256" key="5">
    <source>
        <dbReference type="ARBA" id="ARBA00022989"/>
    </source>
</evidence>
<keyword evidence="5 7" id="KW-1133">Transmembrane helix</keyword>
<evidence type="ECO:0000313" key="9">
    <source>
        <dbReference type="Proteomes" id="UP000019141"/>
    </source>
</evidence>
<dbReference type="NCBIfam" id="TIGR00056">
    <property type="entry name" value="MlaE family lipid ABC transporter permease subunit"/>
    <property type="match status" value="1"/>
</dbReference>
<evidence type="ECO:0000313" key="8">
    <source>
        <dbReference type="EMBL" id="ETW97137.1"/>
    </source>
</evidence>
<accession>W4LGK5</accession>
<keyword evidence="9" id="KW-1185">Reference proteome</keyword>
<dbReference type="PANTHER" id="PTHR30188:SF4">
    <property type="entry name" value="PROTEIN TRIGALACTOSYLDIACYLGLYCEROL 1, CHLOROPLASTIC"/>
    <property type="match status" value="1"/>
</dbReference>
<dbReference type="GO" id="GO:0043190">
    <property type="term" value="C:ATP-binding cassette (ABC) transporter complex"/>
    <property type="evidence" value="ECO:0007669"/>
    <property type="project" value="InterPro"/>
</dbReference>
<evidence type="ECO:0000256" key="4">
    <source>
        <dbReference type="ARBA" id="ARBA00022692"/>
    </source>
</evidence>
<comment type="subcellular location">
    <subcellularLocation>
        <location evidence="1">Membrane</location>
        <topology evidence="1">Multi-pass membrane protein</topology>
    </subcellularLocation>
</comment>
<name>W4LGK5_ENTF1</name>
<organism evidence="8 9">
    <name type="scientific">Entotheonella factor</name>
    <dbReference type="NCBI Taxonomy" id="1429438"/>
    <lineage>
        <taxon>Bacteria</taxon>
        <taxon>Pseudomonadati</taxon>
        <taxon>Nitrospinota/Tectimicrobiota group</taxon>
        <taxon>Candidatus Tectimicrobiota</taxon>
        <taxon>Candidatus Entotheonellia</taxon>
        <taxon>Candidatus Entotheonellales</taxon>
        <taxon>Candidatus Entotheonellaceae</taxon>
        <taxon>Candidatus Entotheonella</taxon>
    </lineage>
</organism>
<keyword evidence="3" id="KW-0813">Transport</keyword>
<feature type="transmembrane region" description="Helical" evidence="7">
    <location>
        <begin position="47"/>
        <end position="69"/>
    </location>
</feature>
<keyword evidence="4 7" id="KW-0812">Transmembrane</keyword>
<feature type="transmembrane region" description="Helical" evidence="7">
    <location>
        <begin position="141"/>
        <end position="161"/>
    </location>
</feature>
<comment type="similarity">
    <text evidence="2 7">Belongs to the MlaE permease family.</text>
</comment>
<dbReference type="GO" id="GO:0005548">
    <property type="term" value="F:phospholipid transporter activity"/>
    <property type="evidence" value="ECO:0007669"/>
    <property type="project" value="TreeGrafter"/>
</dbReference>
<dbReference type="HOGENOM" id="CLU_045686_1_1_7"/>
<reference evidence="8 9" key="1">
    <citation type="journal article" date="2014" name="Nature">
        <title>An environmental bacterial taxon with a large and distinct metabolic repertoire.</title>
        <authorList>
            <person name="Wilson M.C."/>
            <person name="Mori T."/>
            <person name="Ruckert C."/>
            <person name="Uria A.R."/>
            <person name="Helf M.J."/>
            <person name="Takada K."/>
            <person name="Gernert C."/>
            <person name="Steffens U.A."/>
            <person name="Heycke N."/>
            <person name="Schmitt S."/>
            <person name="Rinke C."/>
            <person name="Helfrich E.J."/>
            <person name="Brachmann A.O."/>
            <person name="Gurgui C."/>
            <person name="Wakimoto T."/>
            <person name="Kracht M."/>
            <person name="Crusemann M."/>
            <person name="Hentschel U."/>
            <person name="Abe I."/>
            <person name="Matsunaga S."/>
            <person name="Kalinowski J."/>
            <person name="Takeyama H."/>
            <person name="Piel J."/>
        </authorList>
    </citation>
    <scope>NUCLEOTIDE SEQUENCE [LARGE SCALE GENOMIC DNA]</scope>
    <source>
        <strain evidence="9">TSY1</strain>
    </source>
</reference>
<protein>
    <submittedName>
        <fullName evidence="8">ABC transporter permease</fullName>
    </submittedName>
</protein>
<dbReference type="AlphaFoldDB" id="W4LGK5"/>
<keyword evidence="6 7" id="KW-0472">Membrane</keyword>
<feature type="transmembrane region" description="Helical" evidence="7">
    <location>
        <begin position="12"/>
        <end position="35"/>
    </location>
</feature>
<dbReference type="Pfam" id="PF02405">
    <property type="entry name" value="MlaE"/>
    <property type="match status" value="1"/>
</dbReference>
<evidence type="ECO:0000256" key="7">
    <source>
        <dbReference type="RuleBase" id="RU362044"/>
    </source>
</evidence>
<feature type="transmembrane region" description="Helical" evidence="7">
    <location>
        <begin position="197"/>
        <end position="220"/>
    </location>
</feature>
<gene>
    <name evidence="8" type="ORF">ETSY1_23775</name>
</gene>
<proteinExistence type="inferred from homology"/>
<dbReference type="EMBL" id="AZHW01000699">
    <property type="protein sequence ID" value="ETW97137.1"/>
    <property type="molecule type" value="Genomic_DNA"/>
</dbReference>
<dbReference type="PANTHER" id="PTHR30188">
    <property type="entry name" value="ABC TRANSPORTER PERMEASE PROTEIN-RELATED"/>
    <property type="match status" value="1"/>
</dbReference>
<sequence>MVTILEKIGASALVFLRSLGRLGIFFGQSVVLIFTPPVKFGRLVRQVHFIGVSSLLVIVLTGLFTGMVLSLQGYHTLKQYGSEAYLGAAVTRSLIMELGPVLAGLMVTGRAGSALAAEIGIMRITEQIDALRVMALSPLRYLVVPNILAGTIVMPLLSAIFSVVGIFGGYVVGVLILGIGSGTYFRGMGVAVYPWEIYVGIYKALAFGFLIALISCYKGYYAGFGAEGVSKATTEAVVFASVTVLVTDYFLNSVLL</sequence>
<evidence type="ECO:0000256" key="1">
    <source>
        <dbReference type="ARBA" id="ARBA00004141"/>
    </source>
</evidence>
<evidence type="ECO:0000256" key="2">
    <source>
        <dbReference type="ARBA" id="ARBA00007556"/>
    </source>
</evidence>
<evidence type="ECO:0000256" key="3">
    <source>
        <dbReference type="ARBA" id="ARBA00022448"/>
    </source>
</evidence>
<feature type="transmembrane region" description="Helical" evidence="7">
    <location>
        <begin position="167"/>
        <end position="185"/>
    </location>
</feature>